<dbReference type="EMBL" id="MN739379">
    <property type="protein sequence ID" value="QHT01590.1"/>
    <property type="molecule type" value="Genomic_DNA"/>
</dbReference>
<organism evidence="2">
    <name type="scientific">viral metagenome</name>
    <dbReference type="NCBI Taxonomy" id="1070528"/>
    <lineage>
        <taxon>unclassified sequences</taxon>
        <taxon>metagenomes</taxon>
        <taxon>organismal metagenomes</taxon>
    </lineage>
</organism>
<dbReference type="Gene3D" id="3.90.550.10">
    <property type="entry name" value="Spore Coat Polysaccharide Biosynthesis Protein SpsA, Chain A"/>
    <property type="match status" value="1"/>
</dbReference>
<reference evidence="2" key="1">
    <citation type="journal article" date="2020" name="Nature">
        <title>Giant virus diversity and host interactions through global metagenomics.</title>
        <authorList>
            <person name="Schulz F."/>
            <person name="Roux S."/>
            <person name="Paez-Espino D."/>
            <person name="Jungbluth S."/>
            <person name="Walsh D.A."/>
            <person name="Denef V.J."/>
            <person name="McMahon K.D."/>
            <person name="Konstantinidis K.T."/>
            <person name="Eloe-Fadrosh E.A."/>
            <person name="Kyrpides N.C."/>
            <person name="Woyke T."/>
        </authorList>
    </citation>
    <scope>NUCLEOTIDE SEQUENCE</scope>
    <source>
        <strain evidence="2">GVMAG-M-3300020523-10</strain>
    </source>
</reference>
<dbReference type="InterPro" id="IPR029063">
    <property type="entry name" value="SAM-dependent_MTases_sf"/>
</dbReference>
<dbReference type="InterPro" id="IPR051706">
    <property type="entry name" value="Glycosyltransferase_domain"/>
</dbReference>
<dbReference type="Gene3D" id="3.40.50.150">
    <property type="entry name" value="Vaccinia Virus protein VP39"/>
    <property type="match status" value="1"/>
</dbReference>
<evidence type="ECO:0000313" key="2">
    <source>
        <dbReference type="EMBL" id="QHT01590.1"/>
    </source>
</evidence>
<dbReference type="Pfam" id="PF04488">
    <property type="entry name" value="Gly_transf_sug"/>
    <property type="match status" value="1"/>
</dbReference>
<protein>
    <recommendedName>
        <fullName evidence="3">Nucleotide-diphospho-sugar transferase domain-containing protein</fullName>
    </recommendedName>
</protein>
<proteinExistence type="predicted"/>
<dbReference type="SUPFAM" id="SSF53448">
    <property type="entry name" value="Nucleotide-diphospho-sugar transferases"/>
    <property type="match status" value="2"/>
</dbReference>
<dbReference type="Pfam" id="PF13578">
    <property type="entry name" value="Methyltransf_24"/>
    <property type="match status" value="1"/>
</dbReference>
<dbReference type="AlphaFoldDB" id="A0A6C0CCN0"/>
<evidence type="ECO:0008006" key="3">
    <source>
        <dbReference type="Google" id="ProtNLM"/>
    </source>
</evidence>
<dbReference type="PANTHER" id="PTHR32385:SF15">
    <property type="entry name" value="INOSITOL PHOSPHOCERAMIDE MANNOSYLTRANSFERASE 1"/>
    <property type="match status" value="1"/>
</dbReference>
<dbReference type="GO" id="GO:0016020">
    <property type="term" value="C:membrane"/>
    <property type="evidence" value="ECO:0007669"/>
    <property type="project" value="GOC"/>
</dbReference>
<name>A0A6C0CCN0_9ZZZZ</name>
<dbReference type="PANTHER" id="PTHR32385">
    <property type="entry name" value="MANNOSYL PHOSPHORYLINOSITOL CERAMIDE SYNTHASE"/>
    <property type="match status" value="1"/>
</dbReference>
<accession>A0A6C0CCN0</accession>
<dbReference type="GO" id="GO:0051999">
    <property type="term" value="P:mannosyl-inositol phosphorylceramide biosynthetic process"/>
    <property type="evidence" value="ECO:0007669"/>
    <property type="project" value="TreeGrafter"/>
</dbReference>
<evidence type="ECO:0000256" key="1">
    <source>
        <dbReference type="ARBA" id="ARBA00022679"/>
    </source>
</evidence>
<sequence length="665" mass="77722">MNCIFCCVFTQEKYIDMFFLLLESIFIYGDLDSNTNILVYTSTPFMNKIKQSHLFNCEKIKFEINDNYNNIDKACKARLDLFKFTSIINYNKILYLDTDIIVKDSINKVFDVCKDDILYVLEEGNVATHHFNNVNHDYYGKTLFGDELANYNDTSGFTSAILLFNNCEKIKTLFDKITEDIIKRPHAFHDQPHIVYNAFKYNLYNNKILKDYVVNNDNNIYSNKVIHHFPGGPGNYGDKIQKMTIFLNSIKDFTIWDAINETKNYININLLPIINNCGELLEGNIFMLHHTTNYTEVFLNKTKNISNMVLNKNLKDVMEIGFNSGFSTLLMLLSNPNINITCFDLGEHTYTIPCYNKMKETFGNRINIIIGDSTKTLQNVNTIYDLIHIDGGHSTEVANSDIINSYRLSRQGTILIMDDYDFPNLHNLWDNYIIKYNLKNLHINVYNSPHHDIKYIDVINIPIPKVLFQTHKNNPETYVLDMIKNILPCDWKYEFYNDENIIQFFIDNPITELPDIINKFNSFKIGPHKADLFRYYYIYVRGGFYMDCDAMLYTNIEHVVKNYDFVSVNSSAVHSAIFQGVIGASPGNKIIKEALFHAYNTSPQILDKEYHYLCRELYNIVTRNDFGYNIKLYKEKIINDSVADILDGEIVLFKHYFKYKVIPYF</sequence>
<dbReference type="GO" id="GO:0000030">
    <property type="term" value="F:mannosyltransferase activity"/>
    <property type="evidence" value="ECO:0007669"/>
    <property type="project" value="TreeGrafter"/>
</dbReference>
<dbReference type="SUPFAM" id="SSF53335">
    <property type="entry name" value="S-adenosyl-L-methionine-dependent methyltransferases"/>
    <property type="match status" value="1"/>
</dbReference>
<keyword evidence="1" id="KW-0808">Transferase</keyword>
<dbReference type="InterPro" id="IPR029044">
    <property type="entry name" value="Nucleotide-diphossugar_trans"/>
</dbReference>
<dbReference type="InterPro" id="IPR007577">
    <property type="entry name" value="GlycoTrfase_DXD_sugar-bd_CS"/>
</dbReference>